<dbReference type="EC" id="3.2.1.143" evidence="2"/>
<evidence type="ECO:0000313" key="15">
    <source>
        <dbReference type="Proteomes" id="UP001141434"/>
    </source>
</evidence>
<dbReference type="OrthoDB" id="2021138at2759"/>
<dbReference type="GO" id="GO:0046872">
    <property type="term" value="F:metal ion binding"/>
    <property type="evidence" value="ECO:0007669"/>
    <property type="project" value="UniProtKB-KW"/>
</dbReference>
<keyword evidence="12" id="KW-0479">Metal-binding</keyword>
<gene>
    <name evidence="14" type="ORF">NUU61_008206</name>
</gene>
<feature type="binding site" evidence="12">
    <location>
        <position position="256"/>
    </location>
    <ligand>
        <name>Mg(2+)</name>
        <dbReference type="ChEBI" id="CHEBI:18420"/>
        <label>1</label>
    </ligand>
</feature>
<evidence type="ECO:0000256" key="1">
    <source>
        <dbReference type="ARBA" id="ARBA00010702"/>
    </source>
</evidence>
<dbReference type="Pfam" id="PF03747">
    <property type="entry name" value="ADP_ribosyl_GH"/>
    <property type="match status" value="1"/>
</dbReference>
<dbReference type="GeneID" id="81397900"/>
<dbReference type="InterPro" id="IPR005502">
    <property type="entry name" value="Ribosyl_crysJ1"/>
</dbReference>
<comment type="cofactor">
    <cofactor evidence="12">
        <name>Mg(2+)</name>
        <dbReference type="ChEBI" id="CHEBI:18420"/>
    </cofactor>
    <text evidence="12">Binds 2 magnesium ions per subunit.</text>
</comment>
<keyword evidence="3" id="KW-0378">Hydrolase</keyword>
<evidence type="ECO:0000256" key="6">
    <source>
        <dbReference type="ARBA" id="ARBA00042471"/>
    </source>
</evidence>
<evidence type="ECO:0000256" key="12">
    <source>
        <dbReference type="PIRSR" id="PIRSR605502-1"/>
    </source>
</evidence>
<evidence type="ECO:0000256" key="8">
    <source>
        <dbReference type="ARBA" id="ARBA00042850"/>
    </source>
</evidence>
<evidence type="ECO:0000256" key="11">
    <source>
        <dbReference type="ARBA" id="ARBA00049015"/>
    </source>
</evidence>
<evidence type="ECO:0000256" key="5">
    <source>
        <dbReference type="ARBA" id="ARBA00042398"/>
    </source>
</evidence>
<keyword evidence="12" id="KW-0460">Magnesium</keyword>
<dbReference type="InterPro" id="IPR036705">
    <property type="entry name" value="Ribosyl_crysJ1_sf"/>
</dbReference>
<dbReference type="Gene3D" id="1.10.4080.10">
    <property type="entry name" value="ADP-ribosylation/Crystallin J1"/>
    <property type="match status" value="1"/>
</dbReference>
<evidence type="ECO:0000256" key="4">
    <source>
        <dbReference type="ARBA" id="ARBA00041057"/>
    </source>
</evidence>
<dbReference type="SUPFAM" id="SSF101478">
    <property type="entry name" value="ADP-ribosylglycohydrolase"/>
    <property type="match status" value="1"/>
</dbReference>
<evidence type="ECO:0000313" key="14">
    <source>
        <dbReference type="EMBL" id="KAJ5086899.1"/>
    </source>
</evidence>
<reference evidence="14" key="2">
    <citation type="journal article" date="2023" name="IMA Fungus">
        <title>Comparative genomic study of the Penicillium genus elucidates a diverse pangenome and 15 lateral gene transfer events.</title>
        <authorList>
            <person name="Petersen C."/>
            <person name="Sorensen T."/>
            <person name="Nielsen M.R."/>
            <person name="Sondergaard T.E."/>
            <person name="Sorensen J.L."/>
            <person name="Fitzpatrick D.A."/>
            <person name="Frisvad J.C."/>
            <person name="Nielsen K.L."/>
        </authorList>
    </citation>
    <scope>NUCLEOTIDE SEQUENCE</scope>
    <source>
        <strain evidence="14">IBT 34128</strain>
    </source>
</reference>
<dbReference type="AlphaFoldDB" id="A0A9W9ES71"/>
<reference evidence="14" key="1">
    <citation type="submission" date="2022-11" db="EMBL/GenBank/DDBJ databases">
        <authorList>
            <person name="Petersen C."/>
        </authorList>
    </citation>
    <scope>NUCLEOTIDE SEQUENCE</scope>
    <source>
        <strain evidence="14">IBT 34128</strain>
    </source>
</reference>
<name>A0A9W9ES71_9EURO</name>
<dbReference type="PANTHER" id="PTHR16222">
    <property type="entry name" value="ADP-RIBOSYLGLYCOHYDROLASE"/>
    <property type="match status" value="1"/>
</dbReference>
<proteinExistence type="inferred from homology"/>
<dbReference type="GO" id="GO:0004649">
    <property type="term" value="F:poly(ADP-ribose) glycohydrolase activity"/>
    <property type="evidence" value="ECO:0007669"/>
    <property type="project" value="UniProtKB-EC"/>
</dbReference>
<dbReference type="RefSeq" id="XP_056509024.1">
    <property type="nucleotide sequence ID" value="XM_056658731.1"/>
</dbReference>
<evidence type="ECO:0000256" key="10">
    <source>
        <dbReference type="ARBA" id="ARBA00043193"/>
    </source>
</evidence>
<organism evidence="14 15">
    <name type="scientific">Penicillium alfredii</name>
    <dbReference type="NCBI Taxonomy" id="1506179"/>
    <lineage>
        <taxon>Eukaryota</taxon>
        <taxon>Fungi</taxon>
        <taxon>Dikarya</taxon>
        <taxon>Ascomycota</taxon>
        <taxon>Pezizomycotina</taxon>
        <taxon>Eurotiomycetes</taxon>
        <taxon>Eurotiomycetidae</taxon>
        <taxon>Eurotiales</taxon>
        <taxon>Aspergillaceae</taxon>
        <taxon>Penicillium</taxon>
    </lineage>
</organism>
<sequence>MAPSTESRASGAIWGVCVGDALGGPVQFMGPNTFSRVTELAFVKPFRKPEGSFIDSHGQYNHALAIQNFLDWIANGRFSTADSAWDIGFSTRLSLAIWQRHGTKDLPGTQQRVHEKFDRERQSGNGSLMRISSVGVVLWRNPELARQVARQQSQVTHPALACGEACELYTELVCGIMNGKDKEQLWQTVTSFPLTHPALTERLAQYKTIADWQAKPDADIRSSGWVVDTLEVAFWAFFKYDSWTDGVLAAVNLGGDADTAAAVYGGLAGVFYGYESIPRDWVDRMQNREMIRDIATKLSQVASQPQQPDQSSQSTPER</sequence>
<comment type="caution">
    <text evidence="14">The sequence shown here is derived from an EMBL/GenBank/DDBJ whole genome shotgun (WGS) entry which is preliminary data.</text>
</comment>
<comment type="similarity">
    <text evidence="1">Belongs to the ADP-ribosylglycohydrolase family.</text>
</comment>
<dbReference type="EMBL" id="JAPMSZ010000010">
    <property type="protein sequence ID" value="KAJ5086899.1"/>
    <property type="molecule type" value="Genomic_DNA"/>
</dbReference>
<feature type="binding site" evidence="12">
    <location>
        <position position="259"/>
    </location>
    <ligand>
        <name>Mg(2+)</name>
        <dbReference type="ChEBI" id="CHEBI:18420"/>
        <label>1</label>
    </ligand>
</feature>
<keyword evidence="15" id="KW-1185">Reference proteome</keyword>
<dbReference type="PANTHER" id="PTHR16222:SF24">
    <property type="entry name" value="ADP-RIBOSYLHYDROLASE ARH3"/>
    <property type="match status" value="1"/>
</dbReference>
<protein>
    <recommendedName>
        <fullName evidence="4">ADP-ribosylhydrolase ARH3</fullName>
        <ecNumber evidence="2">3.2.1.143</ecNumber>
    </recommendedName>
    <alternativeName>
        <fullName evidence="5">ADP-ribose glycohydrolase ARH3</fullName>
    </alternativeName>
    <alternativeName>
        <fullName evidence="6">ADP-ribosylhydrolase 3</fullName>
    </alternativeName>
    <alternativeName>
        <fullName evidence="9">O-acetyl-ADP-ribose deacetylase ARH3</fullName>
    </alternativeName>
    <alternativeName>
        <fullName evidence="10">Poly(ADP-ribose) glycohydrolase ARH3</fullName>
    </alternativeName>
    <alternativeName>
        <fullName evidence="8">[Protein ADP-ribosylarginine] hydrolase-like protein 2</fullName>
    </alternativeName>
    <alternativeName>
        <fullName evidence="7">[Protein ADP-ribosylserine] hydrolase</fullName>
    </alternativeName>
</protein>
<dbReference type="InterPro" id="IPR050792">
    <property type="entry name" value="ADP-ribosylglycohydrolase"/>
</dbReference>
<evidence type="ECO:0000256" key="7">
    <source>
        <dbReference type="ARBA" id="ARBA00042722"/>
    </source>
</evidence>
<dbReference type="Proteomes" id="UP001141434">
    <property type="component" value="Unassembled WGS sequence"/>
</dbReference>
<accession>A0A9W9ES71</accession>
<evidence type="ECO:0000256" key="2">
    <source>
        <dbReference type="ARBA" id="ARBA00012255"/>
    </source>
</evidence>
<feature type="region of interest" description="Disordered" evidence="13">
    <location>
        <begin position="297"/>
        <end position="318"/>
    </location>
</feature>
<comment type="catalytic activity">
    <reaction evidence="11">
        <text>alpha-NAD(+) + H2O = ADP-D-ribose + nicotinamide + H(+)</text>
        <dbReference type="Rhea" id="RHEA:68792"/>
        <dbReference type="ChEBI" id="CHEBI:15377"/>
        <dbReference type="ChEBI" id="CHEBI:15378"/>
        <dbReference type="ChEBI" id="CHEBI:17154"/>
        <dbReference type="ChEBI" id="CHEBI:57967"/>
        <dbReference type="ChEBI" id="CHEBI:77017"/>
    </reaction>
</comment>
<feature type="compositionally biased region" description="Low complexity" evidence="13">
    <location>
        <begin position="299"/>
        <end position="318"/>
    </location>
</feature>
<evidence type="ECO:0000256" key="9">
    <source>
        <dbReference type="ARBA" id="ARBA00043187"/>
    </source>
</evidence>
<feature type="binding site" evidence="12">
    <location>
        <position position="258"/>
    </location>
    <ligand>
        <name>Mg(2+)</name>
        <dbReference type="ChEBI" id="CHEBI:18420"/>
        <label>1</label>
    </ligand>
</feature>
<evidence type="ECO:0000256" key="13">
    <source>
        <dbReference type="SAM" id="MobiDB-lite"/>
    </source>
</evidence>
<evidence type="ECO:0000256" key="3">
    <source>
        <dbReference type="ARBA" id="ARBA00022801"/>
    </source>
</evidence>